<dbReference type="PANTHER" id="PTHR37984">
    <property type="entry name" value="PROTEIN CBG26694"/>
    <property type="match status" value="1"/>
</dbReference>
<reference evidence="14" key="2">
    <citation type="submission" date="2025-08" db="UniProtKB">
        <authorList>
            <consortium name="Ensembl"/>
        </authorList>
    </citation>
    <scope>IDENTIFICATION</scope>
    <source>
        <strain evidence="14">Hd-rR</strain>
    </source>
</reference>
<evidence type="ECO:0000256" key="8">
    <source>
        <dbReference type="ARBA" id="ARBA00022801"/>
    </source>
</evidence>
<dbReference type="InterPro" id="IPR041577">
    <property type="entry name" value="RT_RNaseH_2"/>
</dbReference>
<evidence type="ECO:0000256" key="10">
    <source>
        <dbReference type="ARBA" id="ARBA00039658"/>
    </source>
</evidence>
<sequence length="1454" mass="163490">MIDSGSMACTVSEGAVHKLLEAGAKIGDPKSAEQVLLVGCGGKQTHPRCIYDFTLTIYGMRCIVPVLVVPGQRDDLIIGSNVLKKLMSVLKNDSGFWKHVSNDCKHSLPEYEHFLDMMSCSVRWRGADAPSLIGTVRLHRAVTLLPQKEHLVWGKLPTFSPVSPGSTILVEPCSSRARPRNMLVGRLVTSMYGDRWVPLKITNPLTRPVILRRNSKVADVSTCVAIEDFSLSQNHCTSEVRDSESQPRPSVSQNDLKATLNELGLRELDIDSCQASSRSKEKLVELIEQYEDIFSRHPLDCGEAQGFVHRIHLTDERPFRMPYRRVPPAHYQKLRQVLTDMEEKGIIRKSVSEYASPLVMVWKKDGNLRICTDFRWLNARTLKDAHPLPHQADCLAALGGNTFFSTMDLTSGFYNVPMCEEDKHYTAFTTPVGLYEYNRMPQGLCNSPASFMRMMLNIFGDLNFTSLLCYLDDLLVFASTEEEALQRLHVVFQKLRDNHLKLSPKKCHLLRRSVKFLGHFIDQEGVSVDPSRVAMISNMPKESLMDVDGSTPSVKKLKSFLGMVFFYQSFIPRCSAIAKPLFALTAGQKRKSKHPQMRRGVGTFRKLTEADWTPACDEAFEKLKSALLNCAVMAHPDFNRPFILSVDASLDGLGAVLSQLPVGEDKARPVAFASKTLSKSQQRYPAHRLEFMARKWSITEKFSHWLKGHKFTVWTDNNPLVHVLTKPKLDAYEQRWVAKLSAYDFDLKYIPGPKNVVADALSREPFASPVSDRLLKEPYSRLIQEADGAEVNMVQDAFRLGLQHNQEVQLLHTTIVPTPNSVHSPEVKAVFQHHDHWQRGAETQAVCLLQHVQSLQHTDPEPLPSFTLSEMEDSQRRDVTVSKLLPFLIRKVRPSRRERSGFNPSQLTLLKSWERLVVRDGLLYRETKDPATKMKRLQFVLPTDLRKKALEGVHDLAGHQGQARTLHLSRQRFFWPYMERDVSEYVRCCPRCVLAKTPEPAARAPLESIRTTAPMELVCIDFWSAEDKNKRSVEVLVVTDHFTKMAHAFPCRNQSAKQVAKKLWDNVFCIYGFPERIHSDQGANFESELLSELLRLSGVAKSHTTAYHPMGNGGTERFNRTLGNMIRALPLRTKQEWAQQIQTLTFAYNATVHETTGFAPFYLMFGRVPRLPVDIVFRSVLHDSDVTDFTTYSATLLTNLAEAAKVAQQHAVHQQKHQAKGYNKKIKGVALQIGDRVLLANRGERGKKKLADKWEPTVYTVVACQPQIHVYKIQDSNGRCKVVHRNLLLDVSFLPVVESQHLGVGATSEGCDTESVDLSDLNSLLHDSPEERTATWVSSGCDNSIIGGSVKTSLGSDASGSHSVLGDLEEDITPDLPPVVAGADGDSPRADVTSPLTDTRPLLDSGHEESNSDYRSVPPVSSAHVPGYFVSRTGRVVKPVTRFIEFMMQEPVWV</sequence>
<dbReference type="Pfam" id="PF00665">
    <property type="entry name" value="rve"/>
    <property type="match status" value="1"/>
</dbReference>
<evidence type="ECO:0000256" key="4">
    <source>
        <dbReference type="ARBA" id="ARBA00022679"/>
    </source>
</evidence>
<keyword evidence="5" id="KW-0548">Nucleotidyltransferase</keyword>
<dbReference type="FunFam" id="3.30.420.10:FF:000032">
    <property type="entry name" value="Retrovirus-related Pol polyprotein from transposon 297-like Protein"/>
    <property type="match status" value="1"/>
</dbReference>
<name>A0A3B3I840_ORYLA</name>
<proteinExistence type="inferred from homology"/>
<dbReference type="PROSITE" id="PS50994">
    <property type="entry name" value="INTEGRASE"/>
    <property type="match status" value="1"/>
</dbReference>
<dbReference type="InterPro" id="IPR043128">
    <property type="entry name" value="Rev_trsase/Diguanyl_cyclase"/>
</dbReference>
<organism evidence="14 15">
    <name type="scientific">Oryzias latipes</name>
    <name type="common">Japanese rice fish</name>
    <name type="synonym">Japanese killifish</name>
    <dbReference type="NCBI Taxonomy" id="8090"/>
    <lineage>
        <taxon>Eukaryota</taxon>
        <taxon>Metazoa</taxon>
        <taxon>Chordata</taxon>
        <taxon>Craniata</taxon>
        <taxon>Vertebrata</taxon>
        <taxon>Euteleostomi</taxon>
        <taxon>Actinopterygii</taxon>
        <taxon>Neopterygii</taxon>
        <taxon>Teleostei</taxon>
        <taxon>Neoteleostei</taxon>
        <taxon>Acanthomorphata</taxon>
        <taxon>Ovalentaria</taxon>
        <taxon>Atherinomorphae</taxon>
        <taxon>Beloniformes</taxon>
        <taxon>Adrianichthyidae</taxon>
        <taxon>Oryziinae</taxon>
        <taxon>Oryzias</taxon>
    </lineage>
</organism>
<feature type="domain" description="Reverse transcriptase" evidence="12">
    <location>
        <begin position="342"/>
        <end position="521"/>
    </location>
</feature>
<dbReference type="InterPro" id="IPR043502">
    <property type="entry name" value="DNA/RNA_pol_sf"/>
</dbReference>
<dbReference type="FunFam" id="3.10.20.370:FF:000001">
    <property type="entry name" value="Retrovirus-related Pol polyprotein from transposon 17.6-like protein"/>
    <property type="match status" value="1"/>
</dbReference>
<dbReference type="SUPFAM" id="SSF53098">
    <property type="entry name" value="Ribonuclease H-like"/>
    <property type="match status" value="1"/>
</dbReference>
<evidence type="ECO:0000256" key="9">
    <source>
        <dbReference type="ARBA" id="ARBA00022918"/>
    </source>
</evidence>
<evidence type="ECO:0000259" key="12">
    <source>
        <dbReference type="PROSITE" id="PS50878"/>
    </source>
</evidence>
<dbReference type="Proteomes" id="UP000001038">
    <property type="component" value="Chromosome 19"/>
</dbReference>
<evidence type="ECO:0000256" key="3">
    <source>
        <dbReference type="ARBA" id="ARBA00022670"/>
    </source>
</evidence>
<dbReference type="CDD" id="cd01647">
    <property type="entry name" value="RT_LTR"/>
    <property type="match status" value="1"/>
</dbReference>
<dbReference type="InterPro" id="IPR001584">
    <property type="entry name" value="Integrase_cat-core"/>
</dbReference>
<evidence type="ECO:0000256" key="1">
    <source>
        <dbReference type="ARBA" id="ARBA00010879"/>
    </source>
</evidence>
<dbReference type="PROSITE" id="PS50878">
    <property type="entry name" value="RT_POL"/>
    <property type="match status" value="1"/>
</dbReference>
<dbReference type="FunFam" id="3.10.10.10:FF:000007">
    <property type="entry name" value="Retrovirus-related Pol polyprotein from transposon 17.6-like Protein"/>
    <property type="match status" value="1"/>
</dbReference>
<evidence type="ECO:0000256" key="5">
    <source>
        <dbReference type="ARBA" id="ARBA00022695"/>
    </source>
</evidence>
<dbReference type="InParanoid" id="A0A3B3I840"/>
<keyword evidence="8" id="KW-0378">Hydrolase</keyword>
<dbReference type="Bgee" id="ENSORLG00000028175">
    <property type="expression patterns" value="Expressed in testis and 11 other cell types or tissues"/>
</dbReference>
<evidence type="ECO:0000256" key="11">
    <source>
        <dbReference type="SAM" id="MobiDB-lite"/>
    </source>
</evidence>
<evidence type="ECO:0000313" key="14">
    <source>
        <dbReference type="Ensembl" id="ENSORLP00000040218.1"/>
    </source>
</evidence>
<keyword evidence="7" id="KW-0255">Endonuclease</keyword>
<keyword evidence="3" id="KW-0645">Protease</keyword>
<dbReference type="CDD" id="cd09274">
    <property type="entry name" value="RNase_HI_RT_Ty3"/>
    <property type="match status" value="1"/>
</dbReference>
<protein>
    <recommendedName>
        <fullName evidence="10">Gypsy retrotransposon integrase-like protein 1</fullName>
        <ecNumber evidence="2">3.1.26.4</ecNumber>
    </recommendedName>
</protein>
<dbReference type="SUPFAM" id="SSF56672">
    <property type="entry name" value="DNA/RNA polymerases"/>
    <property type="match status" value="1"/>
</dbReference>
<dbReference type="Pfam" id="PF17921">
    <property type="entry name" value="Integrase_H2C2"/>
    <property type="match status" value="1"/>
</dbReference>
<dbReference type="GO" id="GO:0003964">
    <property type="term" value="F:RNA-directed DNA polymerase activity"/>
    <property type="evidence" value="ECO:0007669"/>
    <property type="project" value="UniProtKB-KW"/>
</dbReference>
<dbReference type="Gene3D" id="3.10.20.370">
    <property type="match status" value="1"/>
</dbReference>
<dbReference type="PANTHER" id="PTHR37984:SF15">
    <property type="entry name" value="INTEGRASE CATALYTIC DOMAIN-CONTAINING PROTEIN"/>
    <property type="match status" value="1"/>
</dbReference>
<dbReference type="Pfam" id="PF17919">
    <property type="entry name" value="RT_RNaseH_2"/>
    <property type="match status" value="1"/>
</dbReference>
<dbReference type="GO" id="GO:0006508">
    <property type="term" value="P:proteolysis"/>
    <property type="evidence" value="ECO:0007669"/>
    <property type="project" value="UniProtKB-KW"/>
</dbReference>
<dbReference type="InterPro" id="IPR036397">
    <property type="entry name" value="RNaseH_sf"/>
</dbReference>
<comment type="similarity">
    <text evidence="1">Belongs to the beta type-B retroviral polymerase family. HERV class-II K(HML-2) pol subfamily.</text>
</comment>
<dbReference type="FunFam" id="1.10.340.70:FF:000001">
    <property type="entry name" value="Retrovirus-related Pol polyprotein from transposon gypsy-like Protein"/>
    <property type="match status" value="1"/>
</dbReference>
<feature type="compositionally biased region" description="Polar residues" evidence="11">
    <location>
        <begin position="1352"/>
        <end position="1362"/>
    </location>
</feature>
<dbReference type="InterPro" id="IPR012337">
    <property type="entry name" value="RNaseH-like_sf"/>
</dbReference>
<keyword evidence="4" id="KW-0808">Transferase</keyword>
<dbReference type="InterPro" id="IPR050951">
    <property type="entry name" value="Retrovirus_Pol_polyprotein"/>
</dbReference>
<dbReference type="EC" id="3.1.26.4" evidence="2"/>
<dbReference type="InterPro" id="IPR000477">
    <property type="entry name" value="RT_dom"/>
</dbReference>
<accession>A0A3B3I840</accession>
<evidence type="ECO:0000256" key="6">
    <source>
        <dbReference type="ARBA" id="ARBA00022722"/>
    </source>
</evidence>
<reference evidence="14" key="3">
    <citation type="submission" date="2025-09" db="UniProtKB">
        <authorList>
            <consortium name="Ensembl"/>
        </authorList>
    </citation>
    <scope>IDENTIFICATION</scope>
    <source>
        <strain evidence="14">Hd-rR</strain>
    </source>
</reference>
<dbReference type="Gene3D" id="1.10.340.70">
    <property type="match status" value="1"/>
</dbReference>
<dbReference type="Gene3D" id="3.10.10.10">
    <property type="entry name" value="HIV Type 1 Reverse Transcriptase, subunit A, domain 1"/>
    <property type="match status" value="1"/>
</dbReference>
<reference evidence="14 15" key="1">
    <citation type="journal article" date="2007" name="Nature">
        <title>The medaka draft genome and insights into vertebrate genome evolution.</title>
        <authorList>
            <person name="Kasahara M."/>
            <person name="Naruse K."/>
            <person name="Sasaki S."/>
            <person name="Nakatani Y."/>
            <person name="Qu W."/>
            <person name="Ahsan B."/>
            <person name="Yamada T."/>
            <person name="Nagayasu Y."/>
            <person name="Doi K."/>
            <person name="Kasai Y."/>
            <person name="Jindo T."/>
            <person name="Kobayashi D."/>
            <person name="Shimada A."/>
            <person name="Toyoda A."/>
            <person name="Kuroki Y."/>
            <person name="Fujiyama A."/>
            <person name="Sasaki T."/>
            <person name="Shimizu A."/>
            <person name="Asakawa S."/>
            <person name="Shimizu N."/>
            <person name="Hashimoto S."/>
            <person name="Yang J."/>
            <person name="Lee Y."/>
            <person name="Matsushima K."/>
            <person name="Sugano S."/>
            <person name="Sakaizumi M."/>
            <person name="Narita T."/>
            <person name="Ohishi K."/>
            <person name="Haga S."/>
            <person name="Ohta F."/>
            <person name="Nomoto H."/>
            <person name="Nogata K."/>
            <person name="Morishita T."/>
            <person name="Endo T."/>
            <person name="Shin-I T."/>
            <person name="Takeda H."/>
            <person name="Morishita S."/>
            <person name="Kohara Y."/>
        </authorList>
    </citation>
    <scope>NUCLEOTIDE SEQUENCE [LARGE SCALE GENOMIC DNA]</scope>
    <source>
        <strain evidence="14 15">Hd-rR</strain>
    </source>
</reference>
<evidence type="ECO:0000313" key="15">
    <source>
        <dbReference type="Proteomes" id="UP000001038"/>
    </source>
</evidence>
<keyword evidence="6" id="KW-0540">Nuclease</keyword>
<dbReference type="Gene3D" id="3.30.70.270">
    <property type="match status" value="2"/>
</dbReference>
<dbReference type="Pfam" id="PF00078">
    <property type="entry name" value="RVT_1"/>
    <property type="match status" value="1"/>
</dbReference>
<evidence type="ECO:0000256" key="2">
    <source>
        <dbReference type="ARBA" id="ARBA00012180"/>
    </source>
</evidence>
<dbReference type="Ensembl" id="ENSORLT00000035262.1">
    <property type="protein sequence ID" value="ENSORLP00000040218.1"/>
    <property type="gene ID" value="ENSORLG00000028175.1"/>
</dbReference>
<keyword evidence="9" id="KW-0695">RNA-directed DNA polymerase</keyword>
<dbReference type="GO" id="GO:0003676">
    <property type="term" value="F:nucleic acid binding"/>
    <property type="evidence" value="ECO:0007669"/>
    <property type="project" value="InterPro"/>
</dbReference>
<feature type="region of interest" description="Disordered" evidence="11">
    <location>
        <begin position="1352"/>
        <end position="1419"/>
    </location>
</feature>
<keyword evidence="15" id="KW-1185">Reference proteome</keyword>
<dbReference type="GeneTree" id="ENSGT01100000263500"/>
<evidence type="ECO:0000256" key="7">
    <source>
        <dbReference type="ARBA" id="ARBA00022759"/>
    </source>
</evidence>
<feature type="domain" description="Integrase catalytic" evidence="13">
    <location>
        <begin position="1010"/>
        <end position="1168"/>
    </location>
</feature>
<dbReference type="Gene3D" id="3.30.420.10">
    <property type="entry name" value="Ribonuclease H-like superfamily/Ribonuclease H"/>
    <property type="match status" value="1"/>
</dbReference>
<dbReference type="GO" id="GO:0015074">
    <property type="term" value="P:DNA integration"/>
    <property type="evidence" value="ECO:0007669"/>
    <property type="project" value="InterPro"/>
</dbReference>
<dbReference type="GO" id="GO:0008233">
    <property type="term" value="F:peptidase activity"/>
    <property type="evidence" value="ECO:0007669"/>
    <property type="project" value="UniProtKB-KW"/>
</dbReference>
<evidence type="ECO:0000259" key="13">
    <source>
        <dbReference type="PROSITE" id="PS50994"/>
    </source>
</evidence>
<dbReference type="InterPro" id="IPR041588">
    <property type="entry name" value="Integrase_H2C2"/>
</dbReference>
<dbReference type="GO" id="GO:0004523">
    <property type="term" value="F:RNA-DNA hybrid ribonuclease activity"/>
    <property type="evidence" value="ECO:0007669"/>
    <property type="project" value="UniProtKB-EC"/>
</dbReference>